<evidence type="ECO:0000256" key="1">
    <source>
        <dbReference type="SAM" id="MobiDB-lite"/>
    </source>
</evidence>
<gene>
    <name evidence="3" type="ORF">GCM10018793_68070</name>
</gene>
<keyword evidence="2" id="KW-0472">Membrane</keyword>
<organism evidence="3 4">
    <name type="scientific">Streptomyces sulfonofaciens</name>
    <dbReference type="NCBI Taxonomy" id="68272"/>
    <lineage>
        <taxon>Bacteria</taxon>
        <taxon>Bacillati</taxon>
        <taxon>Actinomycetota</taxon>
        <taxon>Actinomycetes</taxon>
        <taxon>Kitasatosporales</taxon>
        <taxon>Streptomycetaceae</taxon>
        <taxon>Streptomyces</taxon>
    </lineage>
</organism>
<dbReference type="Proteomes" id="UP000603708">
    <property type="component" value="Unassembled WGS sequence"/>
</dbReference>
<evidence type="ECO:0000256" key="2">
    <source>
        <dbReference type="SAM" id="Phobius"/>
    </source>
</evidence>
<feature type="region of interest" description="Disordered" evidence="1">
    <location>
        <begin position="1"/>
        <end position="20"/>
    </location>
</feature>
<name>A0A919GPI0_9ACTN</name>
<accession>A0A919GPI0</accession>
<feature type="transmembrane region" description="Helical" evidence="2">
    <location>
        <begin position="51"/>
        <end position="73"/>
    </location>
</feature>
<keyword evidence="2" id="KW-0812">Transmembrane</keyword>
<proteinExistence type="predicted"/>
<keyword evidence="4" id="KW-1185">Reference proteome</keyword>
<evidence type="ECO:0008006" key="5">
    <source>
        <dbReference type="Google" id="ProtNLM"/>
    </source>
</evidence>
<feature type="compositionally biased region" description="Pro residues" evidence="1">
    <location>
        <begin position="1"/>
        <end position="11"/>
    </location>
</feature>
<protein>
    <recommendedName>
        <fullName evidence="5">Intracellular septation protein A</fullName>
    </recommendedName>
</protein>
<feature type="transmembrane region" description="Helical" evidence="2">
    <location>
        <begin position="155"/>
        <end position="178"/>
    </location>
</feature>
<dbReference type="AlphaFoldDB" id="A0A919GPI0"/>
<keyword evidence="2" id="KW-1133">Transmembrane helix</keyword>
<feature type="transmembrane region" description="Helical" evidence="2">
    <location>
        <begin position="110"/>
        <end position="126"/>
    </location>
</feature>
<dbReference type="RefSeq" id="WP_189938829.1">
    <property type="nucleotide sequence ID" value="NZ_BNCD01000036.1"/>
</dbReference>
<feature type="transmembrane region" description="Helical" evidence="2">
    <location>
        <begin position="80"/>
        <end position="98"/>
    </location>
</feature>
<sequence>MTPERPQPPGTPGQQTGGPERPSLKKLLISCLINLIVPIGGYFVVRPQVSGDTLALGIVLAIPVLRTLWVAIAKRRMDPVGVLAVVGFGAAVLLSLFMGGDSLPIKFNEAMITGVLGLACLVSVAFKKPLHLMLVNAGGKQQQQQIPPEAVRTSLIITTLIGITCLAHAAVHVVFALTMSTGDFLIWSRTVGWAVILLGGGVVYWYVHGKQKSPAASEPREAGGAGAATHGG</sequence>
<evidence type="ECO:0000313" key="3">
    <source>
        <dbReference type="EMBL" id="GHH88429.1"/>
    </source>
</evidence>
<dbReference type="NCBIfam" id="NF041646">
    <property type="entry name" value="VC0807_fam"/>
    <property type="match status" value="1"/>
</dbReference>
<evidence type="ECO:0000313" key="4">
    <source>
        <dbReference type="Proteomes" id="UP000603708"/>
    </source>
</evidence>
<dbReference type="EMBL" id="BNCD01000036">
    <property type="protein sequence ID" value="GHH88429.1"/>
    <property type="molecule type" value="Genomic_DNA"/>
</dbReference>
<comment type="caution">
    <text evidence="3">The sequence shown here is derived from an EMBL/GenBank/DDBJ whole genome shotgun (WGS) entry which is preliminary data.</text>
</comment>
<feature type="transmembrane region" description="Helical" evidence="2">
    <location>
        <begin position="184"/>
        <end position="207"/>
    </location>
</feature>
<feature type="transmembrane region" description="Helical" evidence="2">
    <location>
        <begin position="27"/>
        <end position="45"/>
    </location>
</feature>
<reference evidence="3" key="1">
    <citation type="journal article" date="2014" name="Int. J. Syst. Evol. Microbiol.">
        <title>Complete genome sequence of Corynebacterium casei LMG S-19264T (=DSM 44701T), isolated from a smear-ripened cheese.</title>
        <authorList>
            <consortium name="US DOE Joint Genome Institute (JGI-PGF)"/>
            <person name="Walter F."/>
            <person name="Albersmeier A."/>
            <person name="Kalinowski J."/>
            <person name="Ruckert C."/>
        </authorList>
    </citation>
    <scope>NUCLEOTIDE SEQUENCE</scope>
    <source>
        <strain evidence="3">JCM 5069</strain>
    </source>
</reference>
<reference evidence="3" key="2">
    <citation type="submission" date="2020-09" db="EMBL/GenBank/DDBJ databases">
        <authorList>
            <person name="Sun Q."/>
            <person name="Ohkuma M."/>
        </authorList>
    </citation>
    <scope>NUCLEOTIDE SEQUENCE</scope>
    <source>
        <strain evidence="3">JCM 5069</strain>
    </source>
</reference>